<dbReference type="AlphaFoldDB" id="A0A9D4RXB5"/>
<reference evidence="1" key="1">
    <citation type="journal article" date="2019" name="bioRxiv">
        <title>The Genome of the Zebra Mussel, Dreissena polymorpha: A Resource for Invasive Species Research.</title>
        <authorList>
            <person name="McCartney M.A."/>
            <person name="Auch B."/>
            <person name="Kono T."/>
            <person name="Mallez S."/>
            <person name="Zhang Y."/>
            <person name="Obille A."/>
            <person name="Becker A."/>
            <person name="Abrahante J.E."/>
            <person name="Garbe J."/>
            <person name="Badalamenti J.P."/>
            <person name="Herman A."/>
            <person name="Mangelson H."/>
            <person name="Liachko I."/>
            <person name="Sullivan S."/>
            <person name="Sone E.D."/>
            <person name="Koren S."/>
            <person name="Silverstein K.A.T."/>
            <person name="Beckman K.B."/>
            <person name="Gohl D.M."/>
        </authorList>
    </citation>
    <scope>NUCLEOTIDE SEQUENCE</scope>
    <source>
        <strain evidence="1">Duluth1</strain>
        <tissue evidence="1">Whole animal</tissue>
    </source>
</reference>
<comment type="caution">
    <text evidence="1">The sequence shown here is derived from an EMBL/GenBank/DDBJ whole genome shotgun (WGS) entry which is preliminary data.</text>
</comment>
<accession>A0A9D4RXB5</accession>
<proteinExistence type="predicted"/>
<gene>
    <name evidence="1" type="ORF">DPMN_006359</name>
</gene>
<dbReference type="Proteomes" id="UP000828390">
    <property type="component" value="Unassembled WGS sequence"/>
</dbReference>
<protein>
    <submittedName>
        <fullName evidence="1">Uncharacterized protein</fullName>
    </submittedName>
</protein>
<reference evidence="1" key="2">
    <citation type="submission" date="2020-11" db="EMBL/GenBank/DDBJ databases">
        <authorList>
            <person name="McCartney M.A."/>
            <person name="Auch B."/>
            <person name="Kono T."/>
            <person name="Mallez S."/>
            <person name="Becker A."/>
            <person name="Gohl D.M."/>
            <person name="Silverstein K.A.T."/>
            <person name="Koren S."/>
            <person name="Bechman K.B."/>
            <person name="Herman A."/>
            <person name="Abrahante J.E."/>
            <person name="Garbe J."/>
        </authorList>
    </citation>
    <scope>NUCLEOTIDE SEQUENCE</scope>
    <source>
        <strain evidence="1">Duluth1</strain>
        <tissue evidence="1">Whole animal</tissue>
    </source>
</reference>
<sequence>MERKKNKGSQANIQTAKDVYELPRKTCLKPDHLRTIPDGFSCMQTILTELTKPQLRWRKMSRTIGEVYSQDLPKLSRAMTIKNAGP</sequence>
<keyword evidence="2" id="KW-1185">Reference proteome</keyword>
<evidence type="ECO:0000313" key="2">
    <source>
        <dbReference type="Proteomes" id="UP000828390"/>
    </source>
</evidence>
<organism evidence="1 2">
    <name type="scientific">Dreissena polymorpha</name>
    <name type="common">Zebra mussel</name>
    <name type="synonym">Mytilus polymorpha</name>
    <dbReference type="NCBI Taxonomy" id="45954"/>
    <lineage>
        <taxon>Eukaryota</taxon>
        <taxon>Metazoa</taxon>
        <taxon>Spiralia</taxon>
        <taxon>Lophotrochozoa</taxon>
        <taxon>Mollusca</taxon>
        <taxon>Bivalvia</taxon>
        <taxon>Autobranchia</taxon>
        <taxon>Heteroconchia</taxon>
        <taxon>Euheterodonta</taxon>
        <taxon>Imparidentia</taxon>
        <taxon>Neoheterodontei</taxon>
        <taxon>Myida</taxon>
        <taxon>Dreissenoidea</taxon>
        <taxon>Dreissenidae</taxon>
        <taxon>Dreissena</taxon>
    </lineage>
</organism>
<dbReference type="EMBL" id="JAIWYP010000001">
    <property type="protein sequence ID" value="KAH3882420.1"/>
    <property type="molecule type" value="Genomic_DNA"/>
</dbReference>
<evidence type="ECO:0000313" key="1">
    <source>
        <dbReference type="EMBL" id="KAH3882420.1"/>
    </source>
</evidence>
<name>A0A9D4RXB5_DREPO</name>